<dbReference type="RefSeq" id="WP_001035536.1">
    <property type="nucleotide sequence ID" value="NZ_FWWR01000009.1"/>
</dbReference>
<sequence length="85" mass="10570">MNKKLIRNIEKQKNLRKKKEEIEIELQLLVEEQEEIENLEVIKEFRSRKISLDEFLFIVRKNKEEENRERQELKRKDTNESEENL</sequence>
<feature type="region of interest" description="Disordered" evidence="1">
    <location>
        <begin position="65"/>
        <end position="85"/>
    </location>
</feature>
<name>A0A1W1UJS5_PEPAS</name>
<gene>
    <name evidence="2" type="ORF">SAMN00017477_0353</name>
</gene>
<evidence type="ECO:0000256" key="1">
    <source>
        <dbReference type="SAM" id="MobiDB-lite"/>
    </source>
</evidence>
<accession>A0A1W1UJS5</accession>
<reference evidence="3" key="1">
    <citation type="submission" date="2017-04" db="EMBL/GenBank/DDBJ databases">
        <authorList>
            <person name="Varghese N."/>
            <person name="Submissions S."/>
        </authorList>
    </citation>
    <scope>NUCLEOTIDE SEQUENCE [LARGE SCALE GENOMIC DNA]</scope>
    <source>
        <strain evidence="3">DSM 20463</strain>
    </source>
</reference>
<keyword evidence="3" id="KW-1185">Reference proteome</keyword>
<dbReference type="EMBL" id="FWWR01000009">
    <property type="protein sequence ID" value="SMB81368.1"/>
    <property type="molecule type" value="Genomic_DNA"/>
</dbReference>
<proteinExistence type="predicted"/>
<dbReference type="AlphaFoldDB" id="A0A1W1UJS5"/>
<feature type="compositionally biased region" description="Basic and acidic residues" evidence="1">
    <location>
        <begin position="65"/>
        <end position="79"/>
    </location>
</feature>
<evidence type="ECO:0000313" key="3">
    <source>
        <dbReference type="Proteomes" id="UP000192368"/>
    </source>
</evidence>
<dbReference type="STRING" id="573058.SAMN00017477_0353"/>
<dbReference type="Proteomes" id="UP000192368">
    <property type="component" value="Unassembled WGS sequence"/>
</dbReference>
<protein>
    <submittedName>
        <fullName evidence="2">Uncharacterized protein</fullName>
    </submittedName>
</protein>
<organism evidence="2 3">
    <name type="scientific">Peptoniphilus asaccharolyticus DSM 20463</name>
    <dbReference type="NCBI Taxonomy" id="573058"/>
    <lineage>
        <taxon>Bacteria</taxon>
        <taxon>Bacillati</taxon>
        <taxon>Bacillota</taxon>
        <taxon>Tissierellia</taxon>
        <taxon>Tissierellales</taxon>
        <taxon>Peptoniphilaceae</taxon>
        <taxon>Peptoniphilus</taxon>
    </lineage>
</organism>
<evidence type="ECO:0000313" key="2">
    <source>
        <dbReference type="EMBL" id="SMB81368.1"/>
    </source>
</evidence>